<accession>A0ACB8U023</accession>
<protein>
    <submittedName>
        <fullName evidence="1">Uncharacterized protein</fullName>
    </submittedName>
</protein>
<evidence type="ECO:0000313" key="1">
    <source>
        <dbReference type="EMBL" id="KAI0087688.1"/>
    </source>
</evidence>
<keyword evidence="2" id="KW-1185">Reference proteome</keyword>
<dbReference type="Proteomes" id="UP001055072">
    <property type="component" value="Unassembled WGS sequence"/>
</dbReference>
<organism evidence="1 2">
    <name type="scientific">Irpex rosettiformis</name>
    <dbReference type="NCBI Taxonomy" id="378272"/>
    <lineage>
        <taxon>Eukaryota</taxon>
        <taxon>Fungi</taxon>
        <taxon>Dikarya</taxon>
        <taxon>Basidiomycota</taxon>
        <taxon>Agaricomycotina</taxon>
        <taxon>Agaricomycetes</taxon>
        <taxon>Polyporales</taxon>
        <taxon>Irpicaceae</taxon>
        <taxon>Irpex</taxon>
    </lineage>
</organism>
<sequence>MSAPSIILKRNPVLAPREWESSQFLQIGSWPEMLAQKHGPNSTLSTRSSMQRAKEKMIEEMKSEVYRGVWVNKLQIWTEWCLGDHLAFEDAVNIFVEVTFRRHVLSPGNDKLEMERVDLEVFRYLEKENEKHWQKEKTLPPPPKVGFFRNNCSQLYDANGHIGDNDFVTSDGNDTSDEDDTDKVDRPIDSDAQKVKPRKWQQLTATDHASWEDLCISWKKALTNFFLASAGKAQKASMVDLTVSLQQLIPLREDCKQAISAMRSVPASVYKKEEWRMAMWNSGLTRMMWNITRPGFIYQLHQNVIDTRNSGVWRDIIGELLHRWTPGEAFKTEIPLAPGPLRSKDPDDVPDVMEFLELLCKHPDVIPNAGNCFSVFFLHDMKQFCECWDEWLLPGLVSHGFTHPETIETLPDILCCIIQNTLAHKRMVKTYEEAVFHQHEGAKERHLVHTPVDTNSEVEEGEIQEQHDEEDVTTTEHGPRTCPFCDNLDSDTKCIRSITVHEHPVGKTLKGCVMTFAPKDQRAKSKFPYKTTYRSPDDEDLQFSRITHRREVLERCGRDVTILIDAASGLAIGGVSYGCFTNEVLQAMIASHNLVTQNTSVRRGKTFHLQASGKMVPVGARIPQGGAPGDGYAPYAHVKADSIQAINALMAHGRDADLMQIAFKPYNSSIASSYRAASAAAGLSRLGGNGVNMYYCTNYMAPIHPDDDVGISLCCQLEKRGGADTDLDFVYARHGVYIETRANTGWWFYSEDLHGSIVPAISTGTLGIHAKDSHATVASGIVTSNLDVAENLHGRATPGVAASNAVVSHGCHQTVRRRDYRKAAHYKKVREDLPHVTSYWAKRGTL</sequence>
<reference evidence="1" key="1">
    <citation type="journal article" date="2021" name="Environ. Microbiol.">
        <title>Gene family expansions and transcriptome signatures uncover fungal adaptations to wood decay.</title>
        <authorList>
            <person name="Hage H."/>
            <person name="Miyauchi S."/>
            <person name="Viragh M."/>
            <person name="Drula E."/>
            <person name="Min B."/>
            <person name="Chaduli D."/>
            <person name="Navarro D."/>
            <person name="Favel A."/>
            <person name="Norest M."/>
            <person name="Lesage-Meessen L."/>
            <person name="Balint B."/>
            <person name="Merenyi Z."/>
            <person name="de Eugenio L."/>
            <person name="Morin E."/>
            <person name="Martinez A.T."/>
            <person name="Baldrian P."/>
            <person name="Stursova M."/>
            <person name="Martinez M.J."/>
            <person name="Novotny C."/>
            <person name="Magnuson J.K."/>
            <person name="Spatafora J.W."/>
            <person name="Maurice S."/>
            <person name="Pangilinan J."/>
            <person name="Andreopoulos W."/>
            <person name="LaButti K."/>
            <person name="Hundley H."/>
            <person name="Na H."/>
            <person name="Kuo A."/>
            <person name="Barry K."/>
            <person name="Lipzen A."/>
            <person name="Henrissat B."/>
            <person name="Riley R."/>
            <person name="Ahrendt S."/>
            <person name="Nagy L.G."/>
            <person name="Grigoriev I.V."/>
            <person name="Martin F."/>
            <person name="Rosso M.N."/>
        </authorList>
    </citation>
    <scope>NUCLEOTIDE SEQUENCE</scope>
    <source>
        <strain evidence="1">CBS 384.51</strain>
    </source>
</reference>
<proteinExistence type="predicted"/>
<comment type="caution">
    <text evidence="1">The sequence shown here is derived from an EMBL/GenBank/DDBJ whole genome shotgun (WGS) entry which is preliminary data.</text>
</comment>
<evidence type="ECO:0000313" key="2">
    <source>
        <dbReference type="Proteomes" id="UP001055072"/>
    </source>
</evidence>
<gene>
    <name evidence="1" type="ORF">BDY19DRAFT_907142</name>
</gene>
<dbReference type="EMBL" id="MU274916">
    <property type="protein sequence ID" value="KAI0087688.1"/>
    <property type="molecule type" value="Genomic_DNA"/>
</dbReference>
<name>A0ACB8U023_9APHY</name>